<feature type="transmembrane region" description="Helical" evidence="1">
    <location>
        <begin position="63"/>
        <end position="82"/>
    </location>
</feature>
<evidence type="ECO:0000313" key="3">
    <source>
        <dbReference type="Proteomes" id="UP000076603"/>
    </source>
</evidence>
<dbReference type="STRING" id="1121326.CLMAG_10810"/>
<evidence type="ECO:0000313" key="2">
    <source>
        <dbReference type="EMBL" id="KZL94028.1"/>
    </source>
</evidence>
<dbReference type="EMBL" id="LWAE01000001">
    <property type="protein sequence ID" value="KZL94028.1"/>
    <property type="molecule type" value="Genomic_DNA"/>
</dbReference>
<dbReference type="PANTHER" id="PTHR47704">
    <property type="entry name" value="POTASSIUM TRANSPORTER KIMA"/>
    <property type="match status" value="1"/>
</dbReference>
<keyword evidence="1" id="KW-0472">Membrane</keyword>
<name>A0A161X3G1_9CLOT</name>
<keyword evidence="1" id="KW-0812">Transmembrane</keyword>
<comment type="caution">
    <text evidence="2">The sequence shown here is derived from an EMBL/GenBank/DDBJ whole genome shotgun (WGS) entry which is preliminary data.</text>
</comment>
<dbReference type="AlphaFoldDB" id="A0A161X3G1"/>
<keyword evidence="3" id="KW-1185">Reference proteome</keyword>
<dbReference type="PATRIC" id="fig|1121326.3.peg.1042"/>
<keyword evidence="1" id="KW-1133">Transmembrane helix</keyword>
<evidence type="ECO:0000256" key="1">
    <source>
        <dbReference type="SAM" id="Phobius"/>
    </source>
</evidence>
<dbReference type="InterPro" id="IPR053153">
    <property type="entry name" value="APC_K+_Transporter"/>
</dbReference>
<dbReference type="Proteomes" id="UP000076603">
    <property type="component" value="Unassembled WGS sequence"/>
</dbReference>
<protein>
    <submittedName>
        <fullName evidence="2">Uncharacterized protein</fullName>
    </submittedName>
</protein>
<organism evidence="2 3">
    <name type="scientific">Clostridium magnum DSM 2767</name>
    <dbReference type="NCBI Taxonomy" id="1121326"/>
    <lineage>
        <taxon>Bacteria</taxon>
        <taxon>Bacillati</taxon>
        <taxon>Bacillota</taxon>
        <taxon>Clostridia</taxon>
        <taxon>Eubacteriales</taxon>
        <taxon>Clostridiaceae</taxon>
        <taxon>Clostridium</taxon>
    </lineage>
</organism>
<dbReference type="PANTHER" id="PTHR47704:SF1">
    <property type="entry name" value="POTASSIUM TRANSPORTER KIMA"/>
    <property type="match status" value="1"/>
</dbReference>
<proteinExistence type="predicted"/>
<reference evidence="2 3" key="1">
    <citation type="submission" date="2016-04" db="EMBL/GenBank/DDBJ databases">
        <title>Genome sequence of Clostridium magnum DSM 2767.</title>
        <authorList>
            <person name="Poehlein A."/>
            <person name="Uhlig R."/>
            <person name="Fischer R."/>
            <person name="Bahl H."/>
            <person name="Daniel R."/>
        </authorList>
    </citation>
    <scope>NUCLEOTIDE SEQUENCE [LARGE SCALE GENOMIC DNA]</scope>
    <source>
        <strain evidence="2 3">DSM 2767</strain>
    </source>
</reference>
<sequence>MEIKLGRLLIGKSLKTDDLKDEKLNIFWGLPILSSDAISSVAYAGEEILWVLIPVLGILSYKYMFLASLCIVFLMFMVTLSYKQTIDAYPGEAVLIL</sequence>
<gene>
    <name evidence="2" type="ORF">CLMAG_10810</name>
</gene>
<accession>A0A161X3G1</accession>